<keyword evidence="4" id="KW-1185">Reference proteome</keyword>
<feature type="transmembrane region" description="Helical" evidence="2">
    <location>
        <begin position="175"/>
        <end position="193"/>
    </location>
</feature>
<dbReference type="Proteomes" id="UP001465153">
    <property type="component" value="Unassembled WGS sequence"/>
</dbReference>
<feature type="transmembrane region" description="Helical" evidence="2">
    <location>
        <begin position="292"/>
        <end position="310"/>
    </location>
</feature>
<keyword evidence="2" id="KW-1133">Transmembrane helix</keyword>
<comment type="caution">
    <text evidence="3">The sequence shown here is derived from an EMBL/GenBank/DDBJ whole genome shotgun (WGS) entry which is preliminary data.</text>
</comment>
<feature type="compositionally biased region" description="Basic and acidic residues" evidence="1">
    <location>
        <begin position="334"/>
        <end position="351"/>
    </location>
</feature>
<evidence type="ECO:0000256" key="2">
    <source>
        <dbReference type="SAM" id="Phobius"/>
    </source>
</evidence>
<dbReference type="RefSeq" id="WP_353303835.1">
    <property type="nucleotide sequence ID" value="NZ_BAABWN010000010.1"/>
</dbReference>
<accession>A0ABQ0ACA2</accession>
<feature type="transmembrane region" description="Helical" evidence="2">
    <location>
        <begin position="6"/>
        <end position="32"/>
    </location>
</feature>
<evidence type="ECO:0000313" key="3">
    <source>
        <dbReference type="EMBL" id="GAA6169282.1"/>
    </source>
</evidence>
<protein>
    <submittedName>
        <fullName evidence="3">Uncharacterized protein</fullName>
    </submittedName>
</protein>
<feature type="region of interest" description="Disordered" evidence="1">
    <location>
        <begin position="326"/>
        <end position="351"/>
    </location>
</feature>
<keyword evidence="2" id="KW-0472">Membrane</keyword>
<reference evidence="3 4" key="1">
    <citation type="submission" date="2024-04" db="EMBL/GenBank/DDBJ databases">
        <title>Draft genome sequence of Sessilibacter corallicola NBRC 116591.</title>
        <authorList>
            <person name="Miyakawa T."/>
            <person name="Kusuya Y."/>
            <person name="Miura T."/>
        </authorList>
    </citation>
    <scope>NUCLEOTIDE SEQUENCE [LARGE SCALE GENOMIC DNA]</scope>
    <source>
        <strain evidence="3 4">KU-00831-HH</strain>
    </source>
</reference>
<proteinExistence type="predicted"/>
<organism evidence="3 4">
    <name type="scientific">Sessilibacter corallicola</name>
    <dbReference type="NCBI Taxonomy" id="2904075"/>
    <lineage>
        <taxon>Bacteria</taxon>
        <taxon>Pseudomonadati</taxon>
        <taxon>Pseudomonadota</taxon>
        <taxon>Gammaproteobacteria</taxon>
        <taxon>Cellvibrionales</taxon>
        <taxon>Cellvibrionaceae</taxon>
        <taxon>Sessilibacter</taxon>
    </lineage>
</organism>
<evidence type="ECO:0000256" key="1">
    <source>
        <dbReference type="SAM" id="MobiDB-lite"/>
    </source>
</evidence>
<evidence type="ECO:0000313" key="4">
    <source>
        <dbReference type="Proteomes" id="UP001465153"/>
    </source>
</evidence>
<keyword evidence="2" id="KW-0812">Transmembrane</keyword>
<dbReference type="EMBL" id="BAABWN010000010">
    <property type="protein sequence ID" value="GAA6169282.1"/>
    <property type="molecule type" value="Genomic_DNA"/>
</dbReference>
<gene>
    <name evidence="3" type="ORF">NBRC116591_30930</name>
</gene>
<sequence>MAALPMLDAFIGIVTIYFTLSLTVTAFSELIIQWCGLHAKSLCTLITNMTESGMCKKMLSHPRIEGLKVKTSRNPSRIPEDTFVYVLLDCYLEGEYLKNRKSPKKICELLREKAGLECTDEDRLAYLDKSWQQQIYSYWQQSNDNPKVFEQYLECWFRDAGERCRDWFKRKIQTWVLLPIGLLVSIIINVNTIDMYRLLLEDPILREQQVAFAKQIMENQDFQTINCVIPGVNDQPENPMAKTCEELAREMSVDMPPIVGWNESTPLVKAYEEAGSFSGLIEHSPWLLIKNILGWLITAIALSLGSPFWFDVINRLLKARERVRSISDTDDEERPMKEADPSALPIRRDAA</sequence>
<name>A0ABQ0ACA2_9GAMM</name>